<feature type="region of interest" description="Disordered" evidence="1">
    <location>
        <begin position="244"/>
        <end position="287"/>
    </location>
</feature>
<reference evidence="3 4" key="1">
    <citation type="submission" date="2016-04" db="EMBL/GenBank/DDBJ databases">
        <title>A degradative enzymes factory behind the ericoid mycorrhizal symbiosis.</title>
        <authorList>
            <consortium name="DOE Joint Genome Institute"/>
            <person name="Martino E."/>
            <person name="Morin E."/>
            <person name="Grelet G."/>
            <person name="Kuo A."/>
            <person name="Kohler A."/>
            <person name="Daghino S."/>
            <person name="Barry K."/>
            <person name="Choi C."/>
            <person name="Cichocki N."/>
            <person name="Clum A."/>
            <person name="Copeland A."/>
            <person name="Hainaut M."/>
            <person name="Haridas S."/>
            <person name="Labutti K."/>
            <person name="Lindquist E."/>
            <person name="Lipzen A."/>
            <person name="Khouja H.-R."/>
            <person name="Murat C."/>
            <person name="Ohm R."/>
            <person name="Olson A."/>
            <person name="Spatafora J."/>
            <person name="Veneault-Fourrey C."/>
            <person name="Henrissat B."/>
            <person name="Grigoriev I."/>
            <person name="Martin F."/>
            <person name="Perotto S."/>
        </authorList>
    </citation>
    <scope>NUCLEOTIDE SEQUENCE [LARGE SCALE GENOMIC DNA]</scope>
    <source>
        <strain evidence="3 4">E</strain>
    </source>
</reference>
<accession>A0A2J6SFD7</accession>
<dbReference type="Proteomes" id="UP000235371">
    <property type="component" value="Unassembled WGS sequence"/>
</dbReference>
<proteinExistence type="predicted"/>
<protein>
    <recommendedName>
        <fullName evidence="2">Phospholipase D-like domain-containing protein</fullName>
    </recommendedName>
</protein>
<dbReference type="OrthoDB" id="5431001at2759"/>
<dbReference type="Pfam" id="PF13091">
    <property type="entry name" value="PLDc_2"/>
    <property type="match status" value="1"/>
</dbReference>
<sequence length="425" mass="48459">MSSLITGKPNPVSTNPDNLRNFLETDSDNLKSRLFAELDHTDLKTLDIICAYVQTSGVVRLRKFFEQLQEMAVKVRIITTLQMGTTELAALETLKRFNNIDIKVFNYPSDRRLTFHAKAWLFRYLDGHATAIVGSSNISRSALLSGIEWNLVLANQSPETNQTIQFFTVSFQEYWYETDVRFRGNLIEYSDATRKHLDAIHQNECTNIDIDIDANETDPAIRKAVEELRDAQKVLQAKKSACMKLMSKRSKRPLQAESETRPERKKPKRAEMAQTHSQHNQQSGEGLDQMIPQQSGLQMQTTLPQFETASSDTMDGSDFWLDDNPDAPAGLDNATFHNLSLHSNEELESHFPPNQTIEDSRTQMDSDTEVNEILLSLSTLVRDWDRMIRQGAKYKIFPGFLVSARRHIEKLIDTGKVGEPSQFKD</sequence>
<dbReference type="EMBL" id="KZ613921">
    <property type="protein sequence ID" value="PMD49466.1"/>
    <property type="molecule type" value="Genomic_DNA"/>
</dbReference>
<feature type="compositionally biased region" description="Polar residues" evidence="1">
    <location>
        <begin position="274"/>
        <end position="284"/>
    </location>
</feature>
<evidence type="ECO:0000256" key="1">
    <source>
        <dbReference type="SAM" id="MobiDB-lite"/>
    </source>
</evidence>
<name>A0A2J6SFD7_9HELO</name>
<dbReference type="SUPFAM" id="SSF56024">
    <property type="entry name" value="Phospholipase D/nuclease"/>
    <property type="match status" value="1"/>
</dbReference>
<dbReference type="Gene3D" id="3.30.870.10">
    <property type="entry name" value="Endonuclease Chain A"/>
    <property type="match status" value="1"/>
</dbReference>
<dbReference type="RefSeq" id="XP_024726370.1">
    <property type="nucleotide sequence ID" value="XM_024871714.1"/>
</dbReference>
<feature type="domain" description="Phospholipase D-like" evidence="2">
    <location>
        <begin position="37"/>
        <end position="175"/>
    </location>
</feature>
<gene>
    <name evidence="3" type="ORF">K444DRAFT_300450</name>
</gene>
<evidence type="ECO:0000259" key="2">
    <source>
        <dbReference type="Pfam" id="PF13091"/>
    </source>
</evidence>
<dbReference type="AlphaFoldDB" id="A0A2J6SFD7"/>
<evidence type="ECO:0000313" key="3">
    <source>
        <dbReference type="EMBL" id="PMD49466.1"/>
    </source>
</evidence>
<evidence type="ECO:0000313" key="4">
    <source>
        <dbReference type="Proteomes" id="UP000235371"/>
    </source>
</evidence>
<keyword evidence="4" id="KW-1185">Reference proteome</keyword>
<organism evidence="3 4">
    <name type="scientific">Hyaloscypha bicolor E</name>
    <dbReference type="NCBI Taxonomy" id="1095630"/>
    <lineage>
        <taxon>Eukaryota</taxon>
        <taxon>Fungi</taxon>
        <taxon>Dikarya</taxon>
        <taxon>Ascomycota</taxon>
        <taxon>Pezizomycotina</taxon>
        <taxon>Leotiomycetes</taxon>
        <taxon>Helotiales</taxon>
        <taxon>Hyaloscyphaceae</taxon>
        <taxon>Hyaloscypha</taxon>
        <taxon>Hyaloscypha bicolor</taxon>
    </lineage>
</organism>
<dbReference type="GeneID" id="36579796"/>
<dbReference type="InterPro" id="IPR025202">
    <property type="entry name" value="PLD-like_dom"/>
</dbReference>
<dbReference type="InParanoid" id="A0A2J6SFD7"/>